<evidence type="ECO:0000256" key="2">
    <source>
        <dbReference type="ARBA" id="ARBA00022837"/>
    </source>
</evidence>
<dbReference type="FunFam" id="1.10.238.10:FF:000001">
    <property type="entry name" value="Calmodulin 1"/>
    <property type="match status" value="1"/>
</dbReference>
<accession>A0A0M3IDA6</accession>
<dbReference type="WBParaSite" id="ALUE_0001598601-mRNA-1">
    <property type="protein sequence ID" value="ALUE_0001598601-mRNA-1"/>
    <property type="gene ID" value="ALUE_0001598601"/>
</dbReference>
<evidence type="ECO:0000313" key="5">
    <source>
        <dbReference type="WBParaSite" id="ALUE_0001598601-mRNA-1"/>
    </source>
</evidence>
<name>A0A0M3IDA6_ASCLU</name>
<feature type="domain" description="EF-hand" evidence="3">
    <location>
        <begin position="19"/>
        <end position="54"/>
    </location>
</feature>
<dbReference type="CDD" id="cd00051">
    <property type="entry name" value="EFh"/>
    <property type="match status" value="1"/>
</dbReference>
<keyword evidence="4" id="KW-1185">Reference proteome</keyword>
<proteinExistence type="predicted"/>
<dbReference type="Pfam" id="PF13499">
    <property type="entry name" value="EF-hand_7"/>
    <property type="match status" value="1"/>
</dbReference>
<dbReference type="SMART" id="SM00054">
    <property type="entry name" value="EFh"/>
    <property type="match status" value="3"/>
</dbReference>
<dbReference type="InterPro" id="IPR050230">
    <property type="entry name" value="CALM/Myosin/TropC-like"/>
</dbReference>
<dbReference type="SUPFAM" id="SSF47473">
    <property type="entry name" value="EF-hand"/>
    <property type="match status" value="1"/>
</dbReference>
<organism evidence="4 5">
    <name type="scientific">Ascaris lumbricoides</name>
    <name type="common">Giant roundworm</name>
    <dbReference type="NCBI Taxonomy" id="6252"/>
    <lineage>
        <taxon>Eukaryota</taxon>
        <taxon>Metazoa</taxon>
        <taxon>Ecdysozoa</taxon>
        <taxon>Nematoda</taxon>
        <taxon>Chromadorea</taxon>
        <taxon>Rhabditida</taxon>
        <taxon>Spirurina</taxon>
        <taxon>Ascaridomorpha</taxon>
        <taxon>Ascaridoidea</taxon>
        <taxon>Ascarididae</taxon>
        <taxon>Ascaris</taxon>
    </lineage>
</organism>
<feature type="domain" description="EF-hand" evidence="3">
    <location>
        <begin position="134"/>
        <end position="169"/>
    </location>
</feature>
<dbReference type="PROSITE" id="PS50222">
    <property type="entry name" value="EF_HAND_2"/>
    <property type="match status" value="3"/>
</dbReference>
<dbReference type="PANTHER" id="PTHR23048:SF59">
    <property type="entry name" value="EF-HAND SUPERFAMILY PROTEIN"/>
    <property type="match status" value="1"/>
</dbReference>
<feature type="domain" description="EF-hand" evidence="3">
    <location>
        <begin position="98"/>
        <end position="133"/>
    </location>
</feature>
<dbReference type="Gene3D" id="1.10.238.10">
    <property type="entry name" value="EF-hand"/>
    <property type="match status" value="2"/>
</dbReference>
<dbReference type="Proteomes" id="UP000036681">
    <property type="component" value="Unplaced"/>
</dbReference>
<keyword evidence="1" id="KW-0677">Repeat</keyword>
<sequence length="169" mass="19010">MARRNPLAATISKNTLNKFSRQELEEAFALCDFNSSGYIPVRNLKVVMRALGFEPRSDEIRNLTAKIMENKVLRNSHPDCVGIDELADLLADKMDQRDGISEMRAAFQLFDSDSKGFISVDDLRKVADELSETVDDEQLLEMINEADSCHSGHVSEADFCAIMKKTSLY</sequence>
<dbReference type="GO" id="GO:0005509">
    <property type="term" value="F:calcium ion binding"/>
    <property type="evidence" value="ECO:0007669"/>
    <property type="project" value="InterPro"/>
</dbReference>
<dbReference type="PANTHER" id="PTHR23048">
    <property type="entry name" value="MYOSIN LIGHT CHAIN 1, 3"/>
    <property type="match status" value="1"/>
</dbReference>
<reference evidence="5" key="1">
    <citation type="submission" date="2017-02" db="UniProtKB">
        <authorList>
            <consortium name="WormBaseParasite"/>
        </authorList>
    </citation>
    <scope>IDENTIFICATION</scope>
</reference>
<dbReference type="InterPro" id="IPR011992">
    <property type="entry name" value="EF-hand-dom_pair"/>
</dbReference>
<evidence type="ECO:0000259" key="3">
    <source>
        <dbReference type="PROSITE" id="PS50222"/>
    </source>
</evidence>
<evidence type="ECO:0000313" key="4">
    <source>
        <dbReference type="Proteomes" id="UP000036681"/>
    </source>
</evidence>
<keyword evidence="2" id="KW-0106">Calcium</keyword>
<protein>
    <submittedName>
        <fullName evidence="5">Centrin</fullName>
    </submittedName>
</protein>
<dbReference type="GO" id="GO:0016460">
    <property type="term" value="C:myosin II complex"/>
    <property type="evidence" value="ECO:0007669"/>
    <property type="project" value="TreeGrafter"/>
</dbReference>
<dbReference type="AlphaFoldDB" id="A0A0M3IDA6"/>
<evidence type="ECO:0000256" key="1">
    <source>
        <dbReference type="ARBA" id="ARBA00022737"/>
    </source>
</evidence>
<dbReference type="InterPro" id="IPR002048">
    <property type="entry name" value="EF_hand_dom"/>
</dbReference>